<dbReference type="PROSITE" id="PS51257">
    <property type="entry name" value="PROKAR_LIPOPROTEIN"/>
    <property type="match status" value="1"/>
</dbReference>
<dbReference type="Proteomes" id="UP001210339">
    <property type="component" value="Chromosome"/>
</dbReference>
<reference evidence="4 5" key="1">
    <citation type="submission" date="2023-01" db="EMBL/GenBank/DDBJ databases">
        <authorList>
            <person name="Lee S.H."/>
            <person name="Jung H.S."/>
            <person name="Yun J.U."/>
        </authorList>
    </citation>
    <scope>NUCLEOTIDE SEQUENCE [LARGE SCALE GENOMIC DNA]</scope>
    <source>
        <strain evidence="4 5">CBA3646</strain>
    </source>
</reference>
<dbReference type="SMART" id="SM00854">
    <property type="entry name" value="PGA_cap"/>
    <property type="match status" value="1"/>
</dbReference>
<evidence type="ECO:0000313" key="4">
    <source>
        <dbReference type="EMBL" id="WBW50111.1"/>
    </source>
</evidence>
<organism evidence="4 5">
    <name type="scientific">Peptoniphilus equinus</name>
    <dbReference type="NCBI Taxonomy" id="3016343"/>
    <lineage>
        <taxon>Bacteria</taxon>
        <taxon>Bacillati</taxon>
        <taxon>Bacillota</taxon>
        <taxon>Tissierellia</taxon>
        <taxon>Tissierellales</taxon>
        <taxon>Peptoniphilaceae</taxon>
        <taxon>Peptoniphilus</taxon>
    </lineage>
</organism>
<dbReference type="SUPFAM" id="SSF56300">
    <property type="entry name" value="Metallo-dependent phosphatases"/>
    <property type="match status" value="1"/>
</dbReference>
<dbReference type="RefSeq" id="WP_271191642.1">
    <property type="nucleotide sequence ID" value="NZ_CP115667.1"/>
</dbReference>
<name>A0ABY7QUJ5_9FIRM</name>
<feature type="domain" description="Capsule synthesis protein CapA" evidence="3">
    <location>
        <begin position="46"/>
        <end position="281"/>
    </location>
</feature>
<comment type="similarity">
    <text evidence="1">Belongs to the CapA family.</text>
</comment>
<dbReference type="EMBL" id="CP115667">
    <property type="protein sequence ID" value="WBW50111.1"/>
    <property type="molecule type" value="Genomic_DNA"/>
</dbReference>
<dbReference type="Gene3D" id="3.60.21.10">
    <property type="match status" value="1"/>
</dbReference>
<proteinExistence type="inferred from homology"/>
<dbReference type="PANTHER" id="PTHR33393:SF11">
    <property type="entry name" value="POLYGLUTAMINE SYNTHESIS ACCESSORY PROTEIN RV0574C-RELATED"/>
    <property type="match status" value="1"/>
</dbReference>
<evidence type="ECO:0000313" key="5">
    <source>
        <dbReference type="Proteomes" id="UP001210339"/>
    </source>
</evidence>
<dbReference type="Pfam" id="PF09587">
    <property type="entry name" value="PGA_cap"/>
    <property type="match status" value="1"/>
</dbReference>
<dbReference type="InterPro" id="IPR029052">
    <property type="entry name" value="Metallo-depent_PP-like"/>
</dbReference>
<protein>
    <submittedName>
        <fullName evidence="4">CapA family protein</fullName>
    </submittedName>
</protein>
<evidence type="ECO:0000256" key="2">
    <source>
        <dbReference type="SAM" id="SignalP"/>
    </source>
</evidence>
<evidence type="ECO:0000259" key="3">
    <source>
        <dbReference type="SMART" id="SM00854"/>
    </source>
</evidence>
<dbReference type="InterPro" id="IPR052169">
    <property type="entry name" value="CW_Biosynth-Accessory"/>
</dbReference>
<evidence type="ECO:0000256" key="1">
    <source>
        <dbReference type="ARBA" id="ARBA00005662"/>
    </source>
</evidence>
<dbReference type="CDD" id="cd07381">
    <property type="entry name" value="MPP_CapA"/>
    <property type="match status" value="1"/>
</dbReference>
<dbReference type="InterPro" id="IPR019079">
    <property type="entry name" value="Capsule_synth_CapA"/>
</dbReference>
<feature type="chain" id="PRO_5045819129" evidence="2">
    <location>
        <begin position="24"/>
        <end position="374"/>
    </location>
</feature>
<feature type="signal peptide" evidence="2">
    <location>
        <begin position="1"/>
        <end position="23"/>
    </location>
</feature>
<keyword evidence="5" id="KW-1185">Reference proteome</keyword>
<sequence>MKTRSLYLTLLCILILTSCTGRVADAPSKGEPTLQKSTDAPTYHAKVWATGDIMYHEPTYRGGDFNQFEFVKEYIQGADLAIGNLETTINPHRSPAGHPLFNTPQEALEGLKDAGFDALSTSNNHCLDTGMEGVFTTQDAIKDYGLTYFGTKKPQEPPKILTVNGIAIGLMATTDLLNGLDGQLSPEERLLLTPSEHDVLIGEIQNLRSLGADVILAYTHGGIEYAEEPTPRQVAIESLLLDYGVDVVLGSHPHVLQRAHAVPGKTPRFAIYSMGNAVSNQRFEWLPHRGVESGVFVELNFEKKDQHTVLTSFILHPTFVDKKDGTTRVYLYSDIAEGGKYRDQIRDIKKADADYPWVVNRLETLNSWTPNGTL</sequence>
<dbReference type="PANTHER" id="PTHR33393">
    <property type="entry name" value="POLYGLUTAMINE SYNTHESIS ACCESSORY PROTEIN RV0574C-RELATED"/>
    <property type="match status" value="1"/>
</dbReference>
<keyword evidence="2" id="KW-0732">Signal</keyword>
<gene>
    <name evidence="4" type="ORF">O6R05_00690</name>
</gene>
<accession>A0ABY7QUJ5</accession>